<protein>
    <submittedName>
        <fullName evidence="6">TetR/AcrR family transcriptional regulator</fullName>
    </submittedName>
</protein>
<dbReference type="AlphaFoldDB" id="A0A2S1T1T0"/>
<dbReference type="Gene3D" id="1.10.357.10">
    <property type="entry name" value="Tetracycline Repressor, domain 2"/>
    <property type="match status" value="1"/>
</dbReference>
<dbReference type="SUPFAM" id="SSF46689">
    <property type="entry name" value="Homeodomain-like"/>
    <property type="match status" value="1"/>
</dbReference>
<dbReference type="KEGG" id="stir:DDW44_30265"/>
<accession>A0A2S1T1T0</accession>
<dbReference type="EMBL" id="CP029188">
    <property type="protein sequence ID" value="AWI32608.1"/>
    <property type="molecule type" value="Genomic_DNA"/>
</dbReference>
<evidence type="ECO:0000259" key="5">
    <source>
        <dbReference type="PROSITE" id="PS50977"/>
    </source>
</evidence>
<evidence type="ECO:0000256" key="4">
    <source>
        <dbReference type="PROSITE-ProRule" id="PRU00335"/>
    </source>
</evidence>
<dbReference type="InterPro" id="IPR050109">
    <property type="entry name" value="HTH-type_TetR-like_transc_reg"/>
</dbReference>
<gene>
    <name evidence="6" type="ORF">DDW44_30265</name>
</gene>
<evidence type="ECO:0000256" key="1">
    <source>
        <dbReference type="ARBA" id="ARBA00023015"/>
    </source>
</evidence>
<dbReference type="GO" id="GO:0003700">
    <property type="term" value="F:DNA-binding transcription factor activity"/>
    <property type="evidence" value="ECO:0007669"/>
    <property type="project" value="TreeGrafter"/>
</dbReference>
<organism evidence="6 7">
    <name type="scientific">Streptomyces tirandamycinicus</name>
    <dbReference type="NCBI Taxonomy" id="2174846"/>
    <lineage>
        <taxon>Bacteria</taxon>
        <taxon>Bacillati</taxon>
        <taxon>Actinomycetota</taxon>
        <taxon>Actinomycetes</taxon>
        <taxon>Kitasatosporales</taxon>
        <taxon>Streptomycetaceae</taxon>
        <taxon>Streptomyces</taxon>
    </lineage>
</organism>
<proteinExistence type="predicted"/>
<dbReference type="InterPro" id="IPR036271">
    <property type="entry name" value="Tet_transcr_reg_TetR-rel_C_sf"/>
</dbReference>
<dbReference type="InterPro" id="IPR009057">
    <property type="entry name" value="Homeodomain-like_sf"/>
</dbReference>
<dbReference type="InterPro" id="IPR001647">
    <property type="entry name" value="HTH_TetR"/>
</dbReference>
<feature type="DNA-binding region" description="H-T-H motif" evidence="4">
    <location>
        <begin position="30"/>
        <end position="49"/>
    </location>
</feature>
<dbReference type="PROSITE" id="PS50977">
    <property type="entry name" value="HTH_TETR_2"/>
    <property type="match status" value="1"/>
</dbReference>
<dbReference type="Proteomes" id="UP000244900">
    <property type="component" value="Chromosome"/>
</dbReference>
<dbReference type="Pfam" id="PF00440">
    <property type="entry name" value="TetR_N"/>
    <property type="match status" value="1"/>
</dbReference>
<keyword evidence="7" id="KW-1185">Reference proteome</keyword>
<keyword evidence="3" id="KW-0804">Transcription</keyword>
<evidence type="ECO:0000256" key="2">
    <source>
        <dbReference type="ARBA" id="ARBA00023125"/>
    </source>
</evidence>
<keyword evidence="1" id="KW-0805">Transcription regulation</keyword>
<dbReference type="SUPFAM" id="SSF48498">
    <property type="entry name" value="Tetracyclin repressor-like, C-terminal domain"/>
    <property type="match status" value="1"/>
</dbReference>
<evidence type="ECO:0000313" key="7">
    <source>
        <dbReference type="Proteomes" id="UP000244900"/>
    </source>
</evidence>
<reference evidence="6 7" key="1">
    <citation type="submission" date="2018-05" db="EMBL/GenBank/DDBJ databases">
        <title>Complete genome sequence of sponge-derived Streptomyces sp. HNM0039.</title>
        <authorList>
            <person name="Huang X."/>
            <person name="Zhou S."/>
        </authorList>
    </citation>
    <scope>NUCLEOTIDE SEQUENCE [LARGE SCALE GENOMIC DNA]</scope>
    <source>
        <strain evidence="6 7">HNM0039</strain>
    </source>
</reference>
<evidence type="ECO:0000256" key="3">
    <source>
        <dbReference type="ARBA" id="ARBA00023163"/>
    </source>
</evidence>
<dbReference type="OrthoDB" id="3687980at2"/>
<dbReference type="PANTHER" id="PTHR30055">
    <property type="entry name" value="HTH-TYPE TRANSCRIPTIONAL REGULATOR RUTR"/>
    <property type="match status" value="1"/>
</dbReference>
<sequence>MTTPTPRGAASRALLLRAAAEELTGSGRVEVAAVARRAGVSVGLPYRYFGSRTGLLIAVVESFYERLAAACVLREYDDPAWAERESRRVRDWVGFLYAEPLAPMILGGLVGEGEVAAFRTRRLAGIVELGARNIAGAQRTGEVPAGGDAELLAAATLAGASAMVAVALARTPRPPAEEVAAQVWAFIRGAMNLPGAASGEDAHRAPDS</sequence>
<dbReference type="RefSeq" id="WP_108908478.1">
    <property type="nucleotide sequence ID" value="NZ_CP029188.1"/>
</dbReference>
<evidence type="ECO:0000313" key="6">
    <source>
        <dbReference type="EMBL" id="AWI32608.1"/>
    </source>
</evidence>
<keyword evidence="2 4" id="KW-0238">DNA-binding</keyword>
<feature type="domain" description="HTH tetR-type" evidence="5">
    <location>
        <begin position="9"/>
        <end position="67"/>
    </location>
</feature>
<dbReference type="PANTHER" id="PTHR30055:SF234">
    <property type="entry name" value="HTH-TYPE TRANSCRIPTIONAL REGULATOR BETI"/>
    <property type="match status" value="1"/>
</dbReference>
<dbReference type="GO" id="GO:0000976">
    <property type="term" value="F:transcription cis-regulatory region binding"/>
    <property type="evidence" value="ECO:0007669"/>
    <property type="project" value="TreeGrafter"/>
</dbReference>
<name>A0A2S1T1T0_9ACTN</name>